<dbReference type="Proteomes" id="UP000502374">
    <property type="component" value="Chromosome"/>
</dbReference>
<sequence>MKKLIDVFQKIDNILLSLDTIMHEEHAILLNSHTDIKKLSYIVEKKIFFFNKLDCLKKIQISLEKKYDITSSNFKCDESRNYYLNKIKNKCISLNKINLKNKKLIKHKFYLNQNFLNFYKSYNNNTIYDINGKL</sequence>
<evidence type="ECO:0000256" key="1">
    <source>
        <dbReference type="ARBA" id="ARBA00002397"/>
    </source>
</evidence>
<keyword evidence="4" id="KW-0966">Cell projection</keyword>
<evidence type="ECO:0000313" key="5">
    <source>
        <dbReference type="Proteomes" id="UP000502374"/>
    </source>
</evidence>
<gene>
    <name evidence="4" type="ORF">G4B00_01685</name>
</gene>
<organism evidence="4 5">
    <name type="scientific">Buchnera aphidicola</name>
    <name type="common">Aphis urticata</name>
    <dbReference type="NCBI Taxonomy" id="2708353"/>
    <lineage>
        <taxon>Bacteria</taxon>
        <taxon>Pseudomonadati</taxon>
        <taxon>Pseudomonadota</taxon>
        <taxon>Gammaproteobacteria</taxon>
        <taxon>Enterobacterales</taxon>
        <taxon>Erwiniaceae</taxon>
        <taxon>Buchnera</taxon>
    </lineage>
</organism>
<evidence type="ECO:0000256" key="3">
    <source>
        <dbReference type="ARBA" id="ARBA00022795"/>
    </source>
</evidence>
<reference evidence="4 5" key="1">
    <citation type="submission" date="2020-02" db="EMBL/GenBank/DDBJ databases">
        <title>Parallel evolution in the integration of a co-obligate aphid symbiosis.</title>
        <authorList>
            <person name="Monnin D."/>
            <person name="Jackson R."/>
            <person name="Kiers E.T."/>
            <person name="Bunker M."/>
            <person name="Ellers J."/>
            <person name="Henry L.M."/>
        </authorList>
    </citation>
    <scope>NUCLEOTIDE SEQUENCE [LARGE SCALE GENOMIC DNA]</scope>
    <source>
        <strain evidence="4">AURT-53B</strain>
    </source>
</reference>
<evidence type="ECO:0000256" key="2">
    <source>
        <dbReference type="ARBA" id="ARBA00007703"/>
    </source>
</evidence>
<keyword evidence="4" id="KW-0969">Cilium</keyword>
<comment type="function">
    <text evidence="1">Required for the efficient initiation of filament assembly.</text>
</comment>
<evidence type="ECO:0000313" key="4">
    <source>
        <dbReference type="EMBL" id="QIQ41357.1"/>
    </source>
</evidence>
<keyword evidence="4" id="KW-0282">Flagellum</keyword>
<dbReference type="GO" id="GO:0044780">
    <property type="term" value="P:bacterial-type flagellum assembly"/>
    <property type="evidence" value="ECO:0007669"/>
    <property type="project" value="InterPro"/>
</dbReference>
<protein>
    <submittedName>
        <fullName evidence="4">Flagellar biosynthesis protein FlgN</fullName>
    </submittedName>
</protein>
<dbReference type="InterPro" id="IPR036679">
    <property type="entry name" value="FlgN-like_sf"/>
</dbReference>
<accession>A0AAJ4KUS0</accession>
<dbReference type="EMBL" id="CP048744">
    <property type="protein sequence ID" value="QIQ41357.1"/>
    <property type="molecule type" value="Genomic_DNA"/>
</dbReference>
<dbReference type="InterPro" id="IPR007809">
    <property type="entry name" value="FlgN-like"/>
</dbReference>
<dbReference type="AlphaFoldDB" id="A0AAJ4KUS0"/>
<name>A0AAJ4KUS0_9GAMM</name>
<keyword evidence="3" id="KW-1005">Bacterial flagellum biogenesis</keyword>
<dbReference type="SUPFAM" id="SSF140566">
    <property type="entry name" value="FlgN-like"/>
    <property type="match status" value="1"/>
</dbReference>
<proteinExistence type="inferred from homology"/>
<comment type="similarity">
    <text evidence="2">Belongs to the FlgN family.</text>
</comment>
<dbReference type="Pfam" id="PF05130">
    <property type="entry name" value="FlgN"/>
    <property type="match status" value="1"/>
</dbReference>